<name>A0A2H3CX09_ARMGA</name>
<evidence type="ECO:0000313" key="2">
    <source>
        <dbReference type="EMBL" id="PBK86014.1"/>
    </source>
</evidence>
<evidence type="ECO:0000313" key="3">
    <source>
        <dbReference type="Proteomes" id="UP000217790"/>
    </source>
</evidence>
<gene>
    <name evidence="2" type="ORF">ARMGADRAFT_1087039</name>
</gene>
<reference evidence="3" key="1">
    <citation type="journal article" date="2017" name="Nat. Ecol. Evol.">
        <title>Genome expansion and lineage-specific genetic innovations in the forest pathogenic fungi Armillaria.</title>
        <authorList>
            <person name="Sipos G."/>
            <person name="Prasanna A.N."/>
            <person name="Walter M.C."/>
            <person name="O'Connor E."/>
            <person name="Balint B."/>
            <person name="Krizsan K."/>
            <person name="Kiss B."/>
            <person name="Hess J."/>
            <person name="Varga T."/>
            <person name="Slot J."/>
            <person name="Riley R."/>
            <person name="Boka B."/>
            <person name="Rigling D."/>
            <person name="Barry K."/>
            <person name="Lee J."/>
            <person name="Mihaltcheva S."/>
            <person name="LaButti K."/>
            <person name="Lipzen A."/>
            <person name="Waldron R."/>
            <person name="Moloney N.M."/>
            <person name="Sperisen C."/>
            <person name="Kredics L."/>
            <person name="Vagvoelgyi C."/>
            <person name="Patrignani A."/>
            <person name="Fitzpatrick D."/>
            <person name="Nagy I."/>
            <person name="Doyle S."/>
            <person name="Anderson J.B."/>
            <person name="Grigoriev I.V."/>
            <person name="Gueldener U."/>
            <person name="Muensterkoetter M."/>
            <person name="Nagy L.G."/>
        </authorList>
    </citation>
    <scope>NUCLEOTIDE SEQUENCE [LARGE SCALE GENOMIC DNA]</scope>
    <source>
        <strain evidence="3">Ar21-2</strain>
    </source>
</reference>
<proteinExistence type="predicted"/>
<dbReference type="AlphaFoldDB" id="A0A2H3CX09"/>
<dbReference type="OrthoDB" id="3093489at2759"/>
<sequence length="149" mass="16412">MSTKTPSHVISQASHKDGQTNISMAMTFNSHSPSSLFILESKAVKTPSPVANNTTIAPPPVTMTPVQPSQQEELSPTQPDPDYSEYWEEDQQQQQQLKAASIVPESMYDGLKPRDTQETLNDYTGGISLDEDGEEIIPDSQGEEDYILV</sequence>
<feature type="region of interest" description="Disordered" evidence="1">
    <location>
        <begin position="48"/>
        <end position="98"/>
    </location>
</feature>
<dbReference type="Proteomes" id="UP000217790">
    <property type="component" value="Unassembled WGS sequence"/>
</dbReference>
<dbReference type="InParanoid" id="A0A2H3CX09"/>
<dbReference type="EMBL" id="KZ293687">
    <property type="protein sequence ID" value="PBK86014.1"/>
    <property type="molecule type" value="Genomic_DNA"/>
</dbReference>
<feature type="compositionally biased region" description="Acidic residues" evidence="1">
    <location>
        <begin position="82"/>
        <end position="91"/>
    </location>
</feature>
<feature type="compositionally biased region" description="Polar residues" evidence="1">
    <location>
        <begin position="64"/>
        <end position="77"/>
    </location>
</feature>
<organism evidence="2 3">
    <name type="scientific">Armillaria gallica</name>
    <name type="common">Bulbous honey fungus</name>
    <name type="synonym">Armillaria bulbosa</name>
    <dbReference type="NCBI Taxonomy" id="47427"/>
    <lineage>
        <taxon>Eukaryota</taxon>
        <taxon>Fungi</taxon>
        <taxon>Dikarya</taxon>
        <taxon>Basidiomycota</taxon>
        <taxon>Agaricomycotina</taxon>
        <taxon>Agaricomycetes</taxon>
        <taxon>Agaricomycetidae</taxon>
        <taxon>Agaricales</taxon>
        <taxon>Marasmiineae</taxon>
        <taxon>Physalacriaceae</taxon>
        <taxon>Armillaria</taxon>
    </lineage>
</organism>
<dbReference type="OMA" id="SEYWEED"/>
<protein>
    <submittedName>
        <fullName evidence="2">Uncharacterized protein</fullName>
    </submittedName>
</protein>
<evidence type="ECO:0000256" key="1">
    <source>
        <dbReference type="SAM" id="MobiDB-lite"/>
    </source>
</evidence>
<keyword evidence="3" id="KW-1185">Reference proteome</keyword>
<accession>A0A2H3CX09</accession>